<dbReference type="Proteomes" id="UP000290637">
    <property type="component" value="Chromosome"/>
</dbReference>
<evidence type="ECO:0000256" key="2">
    <source>
        <dbReference type="PROSITE-ProRule" id="PRU00169"/>
    </source>
</evidence>
<feature type="modified residue" description="4-aspartylphosphate" evidence="2">
    <location>
        <position position="137"/>
    </location>
</feature>
<dbReference type="Gene3D" id="1.10.1660.10">
    <property type="match status" value="1"/>
</dbReference>
<proteinExistence type="predicted"/>
<dbReference type="PANTHER" id="PTHR44591">
    <property type="entry name" value="STRESS RESPONSE REGULATOR PROTEIN 1"/>
    <property type="match status" value="1"/>
</dbReference>
<dbReference type="InterPro" id="IPR009061">
    <property type="entry name" value="DNA-bd_dom_put_sf"/>
</dbReference>
<dbReference type="InterPro" id="IPR010093">
    <property type="entry name" value="SinI_DNA-bd"/>
</dbReference>
<dbReference type="GO" id="GO:0003677">
    <property type="term" value="F:DNA binding"/>
    <property type="evidence" value="ECO:0007669"/>
    <property type="project" value="InterPro"/>
</dbReference>
<dbReference type="PROSITE" id="PS50110">
    <property type="entry name" value="RESPONSE_REGULATORY"/>
    <property type="match status" value="1"/>
</dbReference>
<dbReference type="AlphaFoldDB" id="A0A4P6L2F9"/>
<dbReference type="Pfam" id="PF00072">
    <property type="entry name" value="Response_reg"/>
    <property type="match status" value="1"/>
</dbReference>
<dbReference type="SUPFAM" id="SSF46955">
    <property type="entry name" value="Putative DNA-binding domain"/>
    <property type="match status" value="1"/>
</dbReference>
<evidence type="ECO:0000313" key="4">
    <source>
        <dbReference type="EMBL" id="QBE65796.1"/>
    </source>
</evidence>
<protein>
    <submittedName>
        <fullName evidence="4">Response regulator</fullName>
    </submittedName>
</protein>
<dbReference type="KEGG" id="plue:EWM63_24785"/>
<dbReference type="SUPFAM" id="SSF52172">
    <property type="entry name" value="CheY-like"/>
    <property type="match status" value="1"/>
</dbReference>
<dbReference type="RefSeq" id="WP_130188905.1">
    <property type="nucleotide sequence ID" value="NZ_CP035913.1"/>
</dbReference>
<dbReference type="PANTHER" id="PTHR44591:SF23">
    <property type="entry name" value="CHEY SUBFAMILY"/>
    <property type="match status" value="1"/>
</dbReference>
<keyword evidence="1 2" id="KW-0597">Phosphoprotein</keyword>
<dbReference type="InterPro" id="IPR001789">
    <property type="entry name" value="Sig_transdc_resp-reg_receiver"/>
</dbReference>
<dbReference type="InterPro" id="IPR041657">
    <property type="entry name" value="HTH_17"/>
</dbReference>
<dbReference type="InterPro" id="IPR050595">
    <property type="entry name" value="Bact_response_regulator"/>
</dbReference>
<dbReference type="EMBL" id="CP035913">
    <property type="protein sequence ID" value="QBE65796.1"/>
    <property type="molecule type" value="Genomic_DNA"/>
</dbReference>
<evidence type="ECO:0000256" key="1">
    <source>
        <dbReference type="ARBA" id="ARBA00022553"/>
    </source>
</evidence>
<dbReference type="GO" id="GO:0000160">
    <property type="term" value="P:phosphorelay signal transduction system"/>
    <property type="evidence" value="ECO:0007669"/>
    <property type="project" value="InterPro"/>
</dbReference>
<dbReference type="CDD" id="cd04762">
    <property type="entry name" value="HTH_MerR-trunc"/>
    <property type="match status" value="1"/>
</dbReference>
<dbReference type="NCBIfam" id="TIGR01764">
    <property type="entry name" value="excise"/>
    <property type="match status" value="1"/>
</dbReference>
<dbReference type="SMART" id="SM00448">
    <property type="entry name" value="REC"/>
    <property type="match status" value="1"/>
</dbReference>
<dbReference type="CDD" id="cd00156">
    <property type="entry name" value="REC"/>
    <property type="match status" value="1"/>
</dbReference>
<dbReference type="Pfam" id="PF12728">
    <property type="entry name" value="HTH_17"/>
    <property type="match status" value="1"/>
</dbReference>
<keyword evidence="5" id="KW-1185">Reference proteome</keyword>
<dbReference type="Gene3D" id="3.40.50.2300">
    <property type="match status" value="1"/>
</dbReference>
<evidence type="ECO:0000259" key="3">
    <source>
        <dbReference type="PROSITE" id="PS50110"/>
    </source>
</evidence>
<reference evidence="4 5" key="1">
    <citation type="submission" date="2019-02" db="EMBL/GenBank/DDBJ databases">
        <title>Draft Genome Sequences of Six Type Strains of the Genus Massilia.</title>
        <authorList>
            <person name="Miess H."/>
            <person name="Frediansyhah A."/>
            <person name="Gross H."/>
        </authorList>
    </citation>
    <scope>NUCLEOTIDE SEQUENCE [LARGE SCALE GENOMIC DNA]</scope>
    <source>
        <strain evidence="4 5">DSM 17473</strain>
    </source>
</reference>
<name>A0A4P6L2F9_9BURK</name>
<organism evidence="4 5">
    <name type="scientific">Pseudoduganella lutea</name>
    <dbReference type="NCBI Taxonomy" id="321985"/>
    <lineage>
        <taxon>Bacteria</taxon>
        <taxon>Pseudomonadati</taxon>
        <taxon>Pseudomonadota</taxon>
        <taxon>Betaproteobacteria</taxon>
        <taxon>Burkholderiales</taxon>
        <taxon>Oxalobacteraceae</taxon>
        <taxon>Telluria group</taxon>
        <taxon>Pseudoduganella</taxon>
    </lineage>
</organism>
<accession>A0A4P6L2F9</accession>
<evidence type="ECO:0000313" key="5">
    <source>
        <dbReference type="Proteomes" id="UP000290637"/>
    </source>
</evidence>
<sequence>MTQQSHPGITGSNDDATEYYSTKEAAAILGVAHRTVQLWVESGVLQAWKTAGGHRRIVKASVERLVLERRQARAVSASAAAQVRHRVLVVDDEPAMLQRYELELSGWDMQIDIVKARDGFDALLEIGRERPRILVTDLQMQGMDGVRMIQKLRANPDYAGMQVIVVSGLERSTISSMSLPADIRVLPKPLPFEQLRSAIGSALQAG</sequence>
<feature type="domain" description="Response regulatory" evidence="3">
    <location>
        <begin position="86"/>
        <end position="203"/>
    </location>
</feature>
<dbReference type="InterPro" id="IPR011006">
    <property type="entry name" value="CheY-like_superfamily"/>
</dbReference>
<dbReference type="OrthoDB" id="5416564at2"/>
<gene>
    <name evidence="4" type="ORF">EWM63_24785</name>
</gene>